<evidence type="ECO:0000256" key="8">
    <source>
        <dbReference type="ARBA" id="ARBA00023012"/>
    </source>
</evidence>
<organism evidence="14 15">
    <name type="scientific">Nitrospirillum viridazoti CBAmc</name>
    <dbReference type="NCBI Taxonomy" id="1441467"/>
    <lineage>
        <taxon>Bacteria</taxon>
        <taxon>Pseudomonadati</taxon>
        <taxon>Pseudomonadota</taxon>
        <taxon>Alphaproteobacteria</taxon>
        <taxon>Rhodospirillales</taxon>
        <taxon>Azospirillaceae</taxon>
        <taxon>Nitrospirillum</taxon>
        <taxon>Nitrospirillum viridazoti</taxon>
    </lineage>
</organism>
<dbReference type="InterPro" id="IPR013767">
    <property type="entry name" value="PAS_fold"/>
</dbReference>
<keyword evidence="4" id="KW-0808">Transferase</keyword>
<keyword evidence="10" id="KW-1133">Transmembrane helix</keyword>
<keyword evidence="5" id="KW-0547">Nucleotide-binding</keyword>
<keyword evidence="6 14" id="KW-0418">Kinase</keyword>
<dbReference type="InterPro" id="IPR003594">
    <property type="entry name" value="HATPase_dom"/>
</dbReference>
<dbReference type="Pfam" id="PF02518">
    <property type="entry name" value="HATPase_c"/>
    <property type="match status" value="1"/>
</dbReference>
<dbReference type="EMBL" id="CP022113">
    <property type="protein sequence ID" value="ASG25246.1"/>
    <property type="molecule type" value="Genomic_DNA"/>
</dbReference>
<evidence type="ECO:0000313" key="15">
    <source>
        <dbReference type="Proteomes" id="UP000197153"/>
    </source>
</evidence>
<dbReference type="KEGG" id="nao:Y958_30340"/>
<dbReference type="InterPro" id="IPR036097">
    <property type="entry name" value="HisK_dim/P_sf"/>
</dbReference>
<proteinExistence type="predicted"/>
<dbReference type="InterPro" id="IPR035965">
    <property type="entry name" value="PAS-like_dom_sf"/>
</dbReference>
<dbReference type="InterPro" id="IPR001610">
    <property type="entry name" value="PAC"/>
</dbReference>
<accession>A0A248K3A9</accession>
<dbReference type="Gene3D" id="6.10.250.2580">
    <property type="match status" value="1"/>
</dbReference>
<reference evidence="14 15" key="1">
    <citation type="submission" date="2017-06" db="EMBL/GenBank/DDBJ databases">
        <title>Complete genome sequence of Nitrospirillum amazonense strain CBAmC, an endophytic nitrogen-fixing and plant growth-promoting bacterium, isolated from sugarcane.</title>
        <authorList>
            <person name="Schwab S."/>
            <person name="dos Santos Teixeira K.R."/>
            <person name="Simoes Araujo J.L."/>
            <person name="Soares Vidal M."/>
            <person name="Borges de Freitas H.R."/>
            <person name="Rivello Crivelaro A.L."/>
            <person name="Bueno de Camargo Nunes A."/>
            <person name="dos Santos C.M."/>
            <person name="Palmeira da Silva Rosa D."/>
            <person name="da Silva Padilha D."/>
            <person name="da Silva E."/>
            <person name="Araujo Terra L."/>
            <person name="Soares Mendes V."/>
            <person name="Farinelli L."/>
            <person name="Magalhaes Cruz L."/>
            <person name="Baldani J.I."/>
        </authorList>
    </citation>
    <scope>NUCLEOTIDE SEQUENCE [LARGE SCALE GENOMIC DNA]</scope>
    <source>
        <strain evidence="14 15">CBAmC</strain>
    </source>
</reference>
<dbReference type="Gene3D" id="3.30.565.10">
    <property type="entry name" value="Histidine kinase-like ATPase, C-terminal domain"/>
    <property type="match status" value="1"/>
</dbReference>
<evidence type="ECO:0000256" key="6">
    <source>
        <dbReference type="ARBA" id="ARBA00022777"/>
    </source>
</evidence>
<dbReference type="SUPFAM" id="SSF47384">
    <property type="entry name" value="Homodimeric domain of signal transducing histidine kinase"/>
    <property type="match status" value="1"/>
</dbReference>
<evidence type="ECO:0000256" key="2">
    <source>
        <dbReference type="ARBA" id="ARBA00012438"/>
    </source>
</evidence>
<evidence type="ECO:0000313" key="14">
    <source>
        <dbReference type="EMBL" id="ASG25246.1"/>
    </source>
</evidence>
<keyword evidence="3" id="KW-0597">Phosphoprotein</keyword>
<dbReference type="PROSITE" id="PS50109">
    <property type="entry name" value="HIS_KIN"/>
    <property type="match status" value="1"/>
</dbReference>
<evidence type="ECO:0000256" key="9">
    <source>
        <dbReference type="SAM" id="MobiDB-lite"/>
    </source>
</evidence>
<dbReference type="AlphaFoldDB" id="A0A248K3A9"/>
<dbReference type="EC" id="2.7.13.3" evidence="2"/>
<dbReference type="GO" id="GO:0000155">
    <property type="term" value="F:phosphorelay sensor kinase activity"/>
    <property type="evidence" value="ECO:0007669"/>
    <property type="project" value="InterPro"/>
</dbReference>
<dbReference type="SMART" id="SM00387">
    <property type="entry name" value="HATPase_c"/>
    <property type="match status" value="1"/>
</dbReference>
<dbReference type="InterPro" id="IPR004358">
    <property type="entry name" value="Sig_transdc_His_kin-like_C"/>
</dbReference>
<feature type="domain" description="PAS" evidence="12">
    <location>
        <begin position="225"/>
        <end position="281"/>
    </location>
</feature>
<dbReference type="Gene3D" id="3.30.450.20">
    <property type="entry name" value="PAS domain"/>
    <property type="match status" value="2"/>
</dbReference>
<dbReference type="InterPro" id="IPR000014">
    <property type="entry name" value="PAS"/>
</dbReference>
<feature type="region of interest" description="Disordered" evidence="9">
    <location>
        <begin position="89"/>
        <end position="114"/>
    </location>
</feature>
<dbReference type="SMART" id="SM00091">
    <property type="entry name" value="PAS"/>
    <property type="match status" value="2"/>
</dbReference>
<feature type="compositionally biased region" description="Low complexity" evidence="9">
    <location>
        <begin position="1"/>
        <end position="23"/>
    </location>
</feature>
<dbReference type="PROSITE" id="PS50113">
    <property type="entry name" value="PAC"/>
    <property type="match status" value="1"/>
</dbReference>
<name>A0A248K3A9_9PROT</name>
<evidence type="ECO:0000256" key="5">
    <source>
        <dbReference type="ARBA" id="ARBA00022741"/>
    </source>
</evidence>
<feature type="transmembrane region" description="Helical" evidence="10">
    <location>
        <begin position="117"/>
        <end position="141"/>
    </location>
</feature>
<dbReference type="InterPro" id="IPR005467">
    <property type="entry name" value="His_kinase_dom"/>
</dbReference>
<dbReference type="GO" id="GO:0006355">
    <property type="term" value="P:regulation of DNA-templated transcription"/>
    <property type="evidence" value="ECO:0007669"/>
    <property type="project" value="InterPro"/>
</dbReference>
<dbReference type="Pfam" id="PF00512">
    <property type="entry name" value="HisKA"/>
    <property type="match status" value="1"/>
</dbReference>
<evidence type="ECO:0000256" key="1">
    <source>
        <dbReference type="ARBA" id="ARBA00000085"/>
    </source>
</evidence>
<dbReference type="Gene3D" id="1.10.287.130">
    <property type="match status" value="1"/>
</dbReference>
<keyword evidence="10" id="KW-0812">Transmembrane</keyword>
<dbReference type="Pfam" id="PF00989">
    <property type="entry name" value="PAS"/>
    <property type="match status" value="1"/>
</dbReference>
<dbReference type="PANTHER" id="PTHR43065">
    <property type="entry name" value="SENSOR HISTIDINE KINASE"/>
    <property type="match status" value="1"/>
</dbReference>
<feature type="transmembrane region" description="Helical" evidence="10">
    <location>
        <begin position="171"/>
        <end position="191"/>
    </location>
</feature>
<dbReference type="PROSITE" id="PS50112">
    <property type="entry name" value="PAS"/>
    <property type="match status" value="1"/>
</dbReference>
<dbReference type="SMART" id="SM00086">
    <property type="entry name" value="PAC"/>
    <property type="match status" value="2"/>
</dbReference>
<evidence type="ECO:0000259" key="11">
    <source>
        <dbReference type="PROSITE" id="PS50109"/>
    </source>
</evidence>
<evidence type="ECO:0000259" key="13">
    <source>
        <dbReference type="PROSITE" id="PS50113"/>
    </source>
</evidence>
<feature type="compositionally biased region" description="Basic residues" evidence="9">
    <location>
        <begin position="104"/>
        <end position="114"/>
    </location>
</feature>
<keyword evidence="7" id="KW-0067">ATP-binding</keyword>
<dbReference type="CDD" id="cd00082">
    <property type="entry name" value="HisKA"/>
    <property type="match status" value="1"/>
</dbReference>
<feature type="transmembrane region" description="Helical" evidence="10">
    <location>
        <begin position="147"/>
        <end position="164"/>
    </location>
</feature>
<dbReference type="SMART" id="SM00388">
    <property type="entry name" value="HisKA"/>
    <property type="match status" value="1"/>
</dbReference>
<feature type="region of interest" description="Disordered" evidence="9">
    <location>
        <begin position="1"/>
        <end position="28"/>
    </location>
</feature>
<comment type="catalytic activity">
    <reaction evidence="1">
        <text>ATP + protein L-histidine = ADP + protein N-phospho-L-histidine.</text>
        <dbReference type="EC" id="2.7.13.3"/>
    </reaction>
</comment>
<dbReference type="GO" id="GO:0005524">
    <property type="term" value="F:ATP binding"/>
    <property type="evidence" value="ECO:0007669"/>
    <property type="project" value="UniProtKB-KW"/>
</dbReference>
<evidence type="ECO:0000256" key="10">
    <source>
        <dbReference type="SAM" id="Phobius"/>
    </source>
</evidence>
<evidence type="ECO:0000256" key="4">
    <source>
        <dbReference type="ARBA" id="ARBA00022679"/>
    </source>
</evidence>
<protein>
    <recommendedName>
        <fullName evidence="2">histidine kinase</fullName>
        <ecNumber evidence="2">2.7.13.3</ecNumber>
    </recommendedName>
</protein>
<keyword evidence="10" id="KW-0472">Membrane</keyword>
<evidence type="ECO:0000259" key="12">
    <source>
        <dbReference type="PROSITE" id="PS50112"/>
    </source>
</evidence>
<dbReference type="SUPFAM" id="SSF55874">
    <property type="entry name" value="ATPase domain of HSP90 chaperone/DNA topoisomerase II/histidine kinase"/>
    <property type="match status" value="1"/>
</dbReference>
<evidence type="ECO:0000256" key="3">
    <source>
        <dbReference type="ARBA" id="ARBA00022553"/>
    </source>
</evidence>
<dbReference type="InterPro" id="IPR036890">
    <property type="entry name" value="HATPase_C_sf"/>
</dbReference>
<dbReference type="InterPro" id="IPR003661">
    <property type="entry name" value="HisK_dim/P_dom"/>
</dbReference>
<dbReference type="Proteomes" id="UP000197153">
    <property type="component" value="Chromosome 4"/>
</dbReference>
<keyword evidence="15" id="KW-1185">Reference proteome</keyword>
<keyword evidence="8" id="KW-0902">Two-component regulatory system</keyword>
<evidence type="ECO:0000256" key="7">
    <source>
        <dbReference type="ARBA" id="ARBA00022840"/>
    </source>
</evidence>
<dbReference type="SUPFAM" id="SSF55785">
    <property type="entry name" value="PYP-like sensor domain (PAS domain)"/>
    <property type="match status" value="2"/>
</dbReference>
<dbReference type="InterPro" id="IPR000700">
    <property type="entry name" value="PAS-assoc_C"/>
</dbReference>
<feature type="domain" description="Histidine kinase" evidence="11">
    <location>
        <begin position="527"/>
        <end position="755"/>
    </location>
</feature>
<dbReference type="CDD" id="cd00130">
    <property type="entry name" value="PAS"/>
    <property type="match status" value="1"/>
</dbReference>
<gene>
    <name evidence="14" type="ORF">Y958_30340</name>
</gene>
<feature type="domain" description="PAC" evidence="13">
    <location>
        <begin position="295"/>
        <end position="347"/>
    </location>
</feature>
<dbReference type="PANTHER" id="PTHR43065:SF10">
    <property type="entry name" value="PEROXIDE STRESS-ACTIVATED HISTIDINE KINASE MAK3"/>
    <property type="match status" value="1"/>
</dbReference>
<dbReference type="PRINTS" id="PR00344">
    <property type="entry name" value="BCTRLSENSOR"/>
</dbReference>
<dbReference type="NCBIfam" id="TIGR00229">
    <property type="entry name" value="sensory_box"/>
    <property type="match status" value="1"/>
</dbReference>
<sequence>MSSSPMRRSSSARTRSATPFTTSQPSLAGSTWVRKGRWPYGISTTRAKASATRRASEQSRADFVAQMRYYLRTARPLIILAATQHRRPGLDNKHGRIMGPSPSHPHRAPPRRRSRPLAALAGHGRTQCVAAAVLALLIFSADAFSPLQGAVAVLHTAVVLLVAISHGRRAVMLTGLACAALTGGAFLVGHMDDLSEGAAMRLAVSLTAILITTLLSLSNRSARTAMAEQARILELTHDTVVIHDADGIIRYWNDGAEHLYGWTREEALGQPCQQLLQTAYPASEVHQALAQAGHWSGELTRVRRDGRRIVLASRWLARFDGQGGNIGIIETSADLTEQRRADAERQRSEGRYRAIFNAAGFAIWESDWTDAFRVLERARDLGGGDLKAGLALHPDLIRQAGQATRIRAINAAAVRLFEAEGAEQLLAGSIVAMYTPSSEAALVQVFAALSAGERMVEAEGQFRTLSGGMVDVVLRVTVPPEDEDWSRILVMALDVTERNQVQAKLAQLRTELAHVSRMSTLGQLAASIAHEVNQPLSAIITYGKTGRRWLARGPEHAHEVDDCLQHVVTNGTRAADVIARIRALARKAPPKADTLVVEALVAETVALVGREIQAKAIAVRVLCPSDLPPVRGDKVQVQQVLMNLLMNAIQATAAQGIPLVDGDAARDITILAERVDDLVRVSVRDSGGGIQDVEPATLFEPFFTTKADGMGMGLSICRSIIEAHGGQITAANNDATAPGGGRRGATFAFTLPAAPEERAAGDGVGESGGMHAA</sequence>